<evidence type="ECO:0000313" key="3">
    <source>
        <dbReference type="Proteomes" id="UP000628775"/>
    </source>
</evidence>
<dbReference type="InterPro" id="IPR004360">
    <property type="entry name" value="Glyas_Fos-R_dOase_dom"/>
</dbReference>
<comment type="caution">
    <text evidence="2">The sequence shown here is derived from an EMBL/GenBank/DDBJ whole genome shotgun (WGS) entry which is preliminary data.</text>
</comment>
<evidence type="ECO:0000313" key="2">
    <source>
        <dbReference type="EMBL" id="GGE33886.1"/>
    </source>
</evidence>
<keyword evidence="3" id="KW-1185">Reference proteome</keyword>
<feature type="domain" description="Glyoxalase/fosfomycin resistance/dioxygenase" evidence="1">
    <location>
        <begin position="30"/>
        <end position="81"/>
    </location>
</feature>
<dbReference type="SUPFAM" id="SSF54593">
    <property type="entry name" value="Glyoxalase/Bleomycin resistance protein/Dihydroxybiphenyl dioxygenase"/>
    <property type="match status" value="1"/>
</dbReference>
<organism evidence="2 3">
    <name type="scientific">Pullulanibacillus camelliae</name>
    <dbReference type="NCBI Taxonomy" id="1707096"/>
    <lineage>
        <taxon>Bacteria</taxon>
        <taxon>Bacillati</taxon>
        <taxon>Bacillota</taxon>
        <taxon>Bacilli</taxon>
        <taxon>Bacillales</taxon>
        <taxon>Sporolactobacillaceae</taxon>
        <taxon>Pullulanibacillus</taxon>
    </lineage>
</organism>
<dbReference type="Gene3D" id="3.10.180.10">
    <property type="entry name" value="2,3-Dihydroxybiphenyl 1,2-Dioxygenase, domain 1"/>
    <property type="match status" value="1"/>
</dbReference>
<dbReference type="PANTHER" id="PTHR33990:SF1">
    <property type="entry name" value="PROTEIN YJDN"/>
    <property type="match status" value="1"/>
</dbReference>
<dbReference type="EMBL" id="BMIR01000003">
    <property type="protein sequence ID" value="GGE33886.1"/>
    <property type="molecule type" value="Genomic_DNA"/>
</dbReference>
<dbReference type="Proteomes" id="UP000628775">
    <property type="component" value="Unassembled WGS sequence"/>
</dbReference>
<reference evidence="2" key="2">
    <citation type="submission" date="2020-09" db="EMBL/GenBank/DDBJ databases">
        <authorList>
            <person name="Sun Q."/>
            <person name="Zhou Y."/>
        </authorList>
    </citation>
    <scope>NUCLEOTIDE SEQUENCE</scope>
    <source>
        <strain evidence="2">CGMCC 1.15371</strain>
    </source>
</reference>
<sequence>MKDRIMHLVLNAVDQQFFMADADEGQGSAIELALVFSDKEEAKQVFSRLSDGGKVLMPFEKMFWGTMFGRLEDPFGIRWQIATEE</sequence>
<dbReference type="PANTHER" id="PTHR33990">
    <property type="entry name" value="PROTEIN YJDN-RELATED"/>
    <property type="match status" value="1"/>
</dbReference>
<dbReference type="AlphaFoldDB" id="A0A8J2VN47"/>
<reference evidence="2" key="1">
    <citation type="journal article" date="2014" name="Int. J. Syst. Evol. Microbiol.">
        <title>Complete genome sequence of Corynebacterium casei LMG S-19264T (=DSM 44701T), isolated from a smear-ripened cheese.</title>
        <authorList>
            <consortium name="US DOE Joint Genome Institute (JGI-PGF)"/>
            <person name="Walter F."/>
            <person name="Albersmeier A."/>
            <person name="Kalinowski J."/>
            <person name="Ruckert C."/>
        </authorList>
    </citation>
    <scope>NUCLEOTIDE SEQUENCE</scope>
    <source>
        <strain evidence="2">CGMCC 1.15371</strain>
    </source>
</reference>
<proteinExistence type="predicted"/>
<evidence type="ECO:0000259" key="1">
    <source>
        <dbReference type="Pfam" id="PF00903"/>
    </source>
</evidence>
<dbReference type="Pfam" id="PF00903">
    <property type="entry name" value="Glyoxalase"/>
    <property type="match status" value="1"/>
</dbReference>
<gene>
    <name evidence="2" type="ORF">GCM10011391_10730</name>
</gene>
<protein>
    <recommendedName>
        <fullName evidence="1">Glyoxalase/fosfomycin resistance/dioxygenase domain-containing protein</fullName>
    </recommendedName>
</protein>
<accession>A0A8J2VN47</accession>
<dbReference type="InterPro" id="IPR029068">
    <property type="entry name" value="Glyas_Bleomycin-R_OHBP_Dase"/>
</dbReference>
<name>A0A8J2VN47_9BACL</name>